<dbReference type="PROSITE" id="PS00028">
    <property type="entry name" value="ZINC_FINGER_C2H2_1"/>
    <property type="match status" value="3"/>
</dbReference>
<evidence type="ECO:0000313" key="10">
    <source>
        <dbReference type="EMBL" id="OMJ76893.1"/>
    </source>
</evidence>
<reference evidence="10 11" key="1">
    <citation type="submission" date="2016-11" db="EMBL/GenBank/DDBJ databases">
        <title>The macronuclear genome of Stentor coeruleus: a giant cell with tiny introns.</title>
        <authorList>
            <person name="Slabodnick M."/>
            <person name="Ruby J.G."/>
            <person name="Reiff S.B."/>
            <person name="Swart E.C."/>
            <person name="Gosai S."/>
            <person name="Prabakaran S."/>
            <person name="Witkowska E."/>
            <person name="Larue G.E."/>
            <person name="Fisher S."/>
            <person name="Freeman R.M."/>
            <person name="Gunawardena J."/>
            <person name="Chu W."/>
            <person name="Stover N.A."/>
            <person name="Gregory B.D."/>
            <person name="Nowacki M."/>
            <person name="Derisi J."/>
            <person name="Roy S.W."/>
            <person name="Marshall W.F."/>
            <person name="Sood P."/>
        </authorList>
    </citation>
    <scope>NUCLEOTIDE SEQUENCE [LARGE SCALE GENOMIC DNA]</scope>
    <source>
        <strain evidence="10">WM001</strain>
    </source>
</reference>
<keyword evidence="11" id="KW-1185">Reference proteome</keyword>
<dbReference type="GO" id="GO:0006357">
    <property type="term" value="P:regulation of transcription by RNA polymerase II"/>
    <property type="evidence" value="ECO:0007669"/>
    <property type="project" value="TreeGrafter"/>
</dbReference>
<evidence type="ECO:0000256" key="2">
    <source>
        <dbReference type="ARBA" id="ARBA00022723"/>
    </source>
</evidence>
<evidence type="ECO:0000259" key="9">
    <source>
        <dbReference type="PROSITE" id="PS50157"/>
    </source>
</evidence>
<keyword evidence="6" id="KW-0238">DNA-binding</keyword>
<protein>
    <recommendedName>
        <fullName evidence="9">C2H2-type domain-containing protein</fullName>
    </recommendedName>
</protein>
<dbReference type="GO" id="GO:0003700">
    <property type="term" value="F:DNA-binding transcription factor activity"/>
    <property type="evidence" value="ECO:0007669"/>
    <property type="project" value="TreeGrafter"/>
</dbReference>
<dbReference type="InterPro" id="IPR050589">
    <property type="entry name" value="Ikaros_C2H2-ZF"/>
</dbReference>
<dbReference type="GO" id="GO:0005634">
    <property type="term" value="C:nucleus"/>
    <property type="evidence" value="ECO:0007669"/>
    <property type="project" value="UniProtKB-SubCell"/>
</dbReference>
<dbReference type="SUPFAM" id="SSF57667">
    <property type="entry name" value="beta-beta-alpha zinc fingers"/>
    <property type="match status" value="2"/>
</dbReference>
<comment type="subcellular location">
    <subcellularLocation>
        <location evidence="1">Nucleus</location>
    </subcellularLocation>
</comment>
<evidence type="ECO:0000256" key="4">
    <source>
        <dbReference type="ARBA" id="ARBA00022771"/>
    </source>
</evidence>
<dbReference type="PANTHER" id="PTHR24404">
    <property type="entry name" value="ZINC FINGER PROTEIN"/>
    <property type="match status" value="1"/>
</dbReference>
<evidence type="ECO:0000256" key="7">
    <source>
        <dbReference type="ARBA" id="ARBA00023242"/>
    </source>
</evidence>
<evidence type="ECO:0000256" key="8">
    <source>
        <dbReference type="PROSITE-ProRule" id="PRU00042"/>
    </source>
</evidence>
<evidence type="ECO:0000256" key="5">
    <source>
        <dbReference type="ARBA" id="ARBA00022833"/>
    </source>
</evidence>
<accession>A0A1R2BJC6</accession>
<evidence type="ECO:0000256" key="3">
    <source>
        <dbReference type="ARBA" id="ARBA00022737"/>
    </source>
</evidence>
<sequence>MSQKLLNDTPVNMYCCMYSDCGSEYATKFNLKRHVESVHMRLKKFKCQICGTLFSSKQSLKEHFHIHMGSMPFKCVTCDKSFRQASQLSLHKRIHAVKGTPSMFVKCTETQDYSDFNLIKVECETKRENYELPGISQERQGFPMLPYPKINL</sequence>
<gene>
    <name evidence="10" type="ORF">SteCoe_23630</name>
</gene>
<feature type="domain" description="C2H2-type" evidence="9">
    <location>
        <begin position="73"/>
        <end position="100"/>
    </location>
</feature>
<keyword evidence="4 8" id="KW-0863">Zinc-finger</keyword>
<dbReference type="GO" id="GO:0000978">
    <property type="term" value="F:RNA polymerase II cis-regulatory region sequence-specific DNA binding"/>
    <property type="evidence" value="ECO:0007669"/>
    <property type="project" value="TreeGrafter"/>
</dbReference>
<evidence type="ECO:0000313" key="11">
    <source>
        <dbReference type="Proteomes" id="UP000187209"/>
    </source>
</evidence>
<feature type="domain" description="C2H2-type" evidence="9">
    <location>
        <begin position="14"/>
        <end position="44"/>
    </location>
</feature>
<dbReference type="SMART" id="SM00355">
    <property type="entry name" value="ZnF_C2H2"/>
    <property type="match status" value="3"/>
</dbReference>
<dbReference type="EMBL" id="MPUH01000605">
    <property type="protein sequence ID" value="OMJ76893.1"/>
    <property type="molecule type" value="Genomic_DNA"/>
</dbReference>
<evidence type="ECO:0000256" key="1">
    <source>
        <dbReference type="ARBA" id="ARBA00004123"/>
    </source>
</evidence>
<dbReference type="PANTHER" id="PTHR24404:SF114">
    <property type="entry name" value="KLUMPFUSS, ISOFORM B-RELATED"/>
    <property type="match status" value="1"/>
</dbReference>
<dbReference type="GO" id="GO:0008270">
    <property type="term" value="F:zinc ion binding"/>
    <property type="evidence" value="ECO:0007669"/>
    <property type="project" value="UniProtKB-KW"/>
</dbReference>
<dbReference type="Proteomes" id="UP000187209">
    <property type="component" value="Unassembled WGS sequence"/>
</dbReference>
<name>A0A1R2BJC6_9CILI</name>
<dbReference type="Gene3D" id="3.30.160.60">
    <property type="entry name" value="Classic Zinc Finger"/>
    <property type="match status" value="3"/>
</dbReference>
<keyword evidence="3" id="KW-0677">Repeat</keyword>
<dbReference type="Pfam" id="PF00096">
    <property type="entry name" value="zf-C2H2"/>
    <property type="match status" value="2"/>
</dbReference>
<dbReference type="FunFam" id="3.30.160.60:FF:000690">
    <property type="entry name" value="Zinc finger protein 354C"/>
    <property type="match status" value="1"/>
</dbReference>
<dbReference type="PROSITE" id="PS50157">
    <property type="entry name" value="ZINC_FINGER_C2H2_2"/>
    <property type="match status" value="3"/>
</dbReference>
<dbReference type="AlphaFoldDB" id="A0A1R2BJC6"/>
<evidence type="ECO:0000256" key="6">
    <source>
        <dbReference type="ARBA" id="ARBA00023125"/>
    </source>
</evidence>
<organism evidence="10 11">
    <name type="scientific">Stentor coeruleus</name>
    <dbReference type="NCBI Taxonomy" id="5963"/>
    <lineage>
        <taxon>Eukaryota</taxon>
        <taxon>Sar</taxon>
        <taxon>Alveolata</taxon>
        <taxon>Ciliophora</taxon>
        <taxon>Postciliodesmatophora</taxon>
        <taxon>Heterotrichea</taxon>
        <taxon>Heterotrichida</taxon>
        <taxon>Stentoridae</taxon>
        <taxon>Stentor</taxon>
    </lineage>
</organism>
<comment type="caution">
    <text evidence="10">The sequence shown here is derived from an EMBL/GenBank/DDBJ whole genome shotgun (WGS) entry which is preliminary data.</text>
</comment>
<dbReference type="InterPro" id="IPR036236">
    <property type="entry name" value="Znf_C2H2_sf"/>
</dbReference>
<feature type="domain" description="C2H2-type" evidence="9">
    <location>
        <begin position="45"/>
        <end position="72"/>
    </location>
</feature>
<keyword evidence="5" id="KW-0862">Zinc</keyword>
<keyword evidence="7" id="KW-0539">Nucleus</keyword>
<keyword evidence="2" id="KW-0479">Metal-binding</keyword>
<dbReference type="InterPro" id="IPR013087">
    <property type="entry name" value="Znf_C2H2_type"/>
</dbReference>
<proteinExistence type="predicted"/>
<dbReference type="OrthoDB" id="9402531at2759"/>